<organism evidence="4 5">
    <name type="scientific">Alicyclobacillus macrosporangiidus</name>
    <dbReference type="NCBI Taxonomy" id="392015"/>
    <lineage>
        <taxon>Bacteria</taxon>
        <taxon>Bacillati</taxon>
        <taxon>Bacillota</taxon>
        <taxon>Bacilli</taxon>
        <taxon>Bacillales</taxon>
        <taxon>Alicyclobacillaceae</taxon>
        <taxon>Alicyclobacillus</taxon>
    </lineage>
</organism>
<dbReference type="Proteomes" id="UP000183508">
    <property type="component" value="Unassembled WGS sequence"/>
</dbReference>
<dbReference type="Pfam" id="PF00583">
    <property type="entry name" value="Acetyltransf_1"/>
    <property type="match status" value="1"/>
</dbReference>
<evidence type="ECO:0000259" key="3">
    <source>
        <dbReference type="PROSITE" id="PS51186"/>
    </source>
</evidence>
<sequence>MLRIRDAHYHDLLTMLNIYNQAVLETTATFDLEVQTLEQRRIWFAHHGPRYPLVVAEEDGHVLGYCGLSPYGGKAGYRYTAEISIYIDHQQRGRGVGRQLMQHILDRAQRIGLHAILAHISRGNDASLRLHERFGFTYVGCLREVGHKFGQWQDVLIYQYIVPDAASETATSEHAEPGRAHTAGLAD</sequence>
<evidence type="ECO:0000256" key="2">
    <source>
        <dbReference type="ARBA" id="ARBA00023315"/>
    </source>
</evidence>
<dbReference type="AlphaFoldDB" id="A0A1I7F969"/>
<reference evidence="5" key="1">
    <citation type="submission" date="2016-10" db="EMBL/GenBank/DDBJ databases">
        <authorList>
            <person name="Varghese N."/>
        </authorList>
    </citation>
    <scope>NUCLEOTIDE SEQUENCE [LARGE SCALE GENOMIC DNA]</scope>
    <source>
        <strain evidence="5">DSM 17980</strain>
    </source>
</reference>
<dbReference type="InterPro" id="IPR000182">
    <property type="entry name" value="GNAT_dom"/>
</dbReference>
<keyword evidence="1 4" id="KW-0808">Transferase</keyword>
<keyword evidence="2" id="KW-0012">Acyltransferase</keyword>
<dbReference type="SUPFAM" id="SSF55729">
    <property type="entry name" value="Acyl-CoA N-acyltransferases (Nat)"/>
    <property type="match status" value="1"/>
</dbReference>
<dbReference type="eggNOG" id="COG1247">
    <property type="taxonomic scope" value="Bacteria"/>
</dbReference>
<proteinExistence type="predicted"/>
<dbReference type="PROSITE" id="PS51186">
    <property type="entry name" value="GNAT"/>
    <property type="match status" value="1"/>
</dbReference>
<dbReference type="InterPro" id="IPR016181">
    <property type="entry name" value="Acyl_CoA_acyltransferase"/>
</dbReference>
<protein>
    <submittedName>
        <fullName evidence="4">Phosphinothricin acetyltransferase</fullName>
    </submittedName>
</protein>
<dbReference type="OrthoDB" id="9798006at2"/>
<dbReference type="RefSeq" id="WP_074948581.1">
    <property type="nucleotide sequence ID" value="NZ_FPBV01000001.1"/>
</dbReference>
<gene>
    <name evidence="4" type="ORF">SAMN05421543_101125</name>
</gene>
<feature type="domain" description="N-acetyltransferase" evidence="3">
    <location>
        <begin position="2"/>
        <end position="162"/>
    </location>
</feature>
<accession>A0A1I7F969</accession>
<dbReference type="CDD" id="cd04301">
    <property type="entry name" value="NAT_SF"/>
    <property type="match status" value="1"/>
</dbReference>
<dbReference type="PANTHER" id="PTHR43072:SF23">
    <property type="entry name" value="UPF0039 PROTEIN C11D3.02C"/>
    <property type="match status" value="1"/>
</dbReference>
<dbReference type="GO" id="GO:0016747">
    <property type="term" value="F:acyltransferase activity, transferring groups other than amino-acyl groups"/>
    <property type="evidence" value="ECO:0007669"/>
    <property type="project" value="InterPro"/>
</dbReference>
<dbReference type="Gene3D" id="3.40.630.30">
    <property type="match status" value="1"/>
</dbReference>
<keyword evidence="5" id="KW-1185">Reference proteome</keyword>
<dbReference type="PANTHER" id="PTHR43072">
    <property type="entry name" value="N-ACETYLTRANSFERASE"/>
    <property type="match status" value="1"/>
</dbReference>
<evidence type="ECO:0000313" key="4">
    <source>
        <dbReference type="EMBL" id="SFU32727.1"/>
    </source>
</evidence>
<evidence type="ECO:0000256" key="1">
    <source>
        <dbReference type="ARBA" id="ARBA00022679"/>
    </source>
</evidence>
<dbReference type="EMBL" id="FPBV01000001">
    <property type="protein sequence ID" value="SFU32727.1"/>
    <property type="molecule type" value="Genomic_DNA"/>
</dbReference>
<name>A0A1I7F969_9BACL</name>
<evidence type="ECO:0000313" key="5">
    <source>
        <dbReference type="Proteomes" id="UP000183508"/>
    </source>
</evidence>
<dbReference type="STRING" id="392015.SAMN05421543_101125"/>